<keyword evidence="2" id="KW-0067">ATP-binding</keyword>
<dbReference type="GO" id="GO:0005524">
    <property type="term" value="F:ATP binding"/>
    <property type="evidence" value="ECO:0007669"/>
    <property type="project" value="UniProtKB-KW"/>
</dbReference>
<dbReference type="GO" id="GO:0003746">
    <property type="term" value="F:translation elongation factor activity"/>
    <property type="evidence" value="ECO:0007669"/>
    <property type="project" value="UniProtKB-KW"/>
</dbReference>
<dbReference type="SMART" id="SM00382">
    <property type="entry name" value="AAA"/>
    <property type="match status" value="2"/>
</dbReference>
<evidence type="ECO:0000313" key="8">
    <source>
        <dbReference type="Proteomes" id="UP000051295"/>
    </source>
</evidence>
<dbReference type="EMBL" id="LAXJ01000002">
    <property type="protein sequence ID" value="KRS14372.1"/>
    <property type="molecule type" value="Genomic_DNA"/>
</dbReference>
<comment type="catalytic activity">
    <reaction evidence="3">
        <text>ATP + H2O = ADP + phosphate + H(+)</text>
        <dbReference type="Rhea" id="RHEA:13065"/>
        <dbReference type="ChEBI" id="CHEBI:15377"/>
        <dbReference type="ChEBI" id="CHEBI:15378"/>
        <dbReference type="ChEBI" id="CHEBI:30616"/>
        <dbReference type="ChEBI" id="CHEBI:43474"/>
        <dbReference type="ChEBI" id="CHEBI:456216"/>
    </reaction>
</comment>
<proteinExistence type="inferred from homology"/>
<keyword evidence="8" id="KW-1185">Reference proteome</keyword>
<dbReference type="InterPro" id="IPR017871">
    <property type="entry name" value="ABC_transporter-like_CS"/>
</dbReference>
<keyword evidence="1" id="KW-0547">Nucleotide-binding</keyword>
<dbReference type="InterPro" id="IPR037118">
    <property type="entry name" value="Val-tRNA_synth_C_sf"/>
</dbReference>
<evidence type="ECO:0000259" key="6">
    <source>
        <dbReference type="PROSITE" id="PS50893"/>
    </source>
</evidence>
<evidence type="ECO:0000313" key="7">
    <source>
        <dbReference type="EMBL" id="KRS14372.1"/>
    </source>
</evidence>
<evidence type="ECO:0000256" key="1">
    <source>
        <dbReference type="ARBA" id="ARBA00022741"/>
    </source>
</evidence>
<dbReference type="Proteomes" id="UP000051295">
    <property type="component" value="Unassembled WGS sequence"/>
</dbReference>
<dbReference type="PROSITE" id="PS50893">
    <property type="entry name" value="ABC_TRANSPORTER_2"/>
    <property type="match status" value="2"/>
</dbReference>
<dbReference type="Gene3D" id="3.40.50.300">
    <property type="entry name" value="P-loop containing nucleotide triphosphate hydrolases"/>
    <property type="match status" value="2"/>
</dbReference>
<reference evidence="7 8" key="1">
    <citation type="submission" date="2015-04" db="EMBL/GenBank/DDBJ databases">
        <title>The draft genome sequence of Roseovarius sp.R12b.</title>
        <authorList>
            <person name="Li G."/>
            <person name="Lai Q."/>
            <person name="Shao Z."/>
            <person name="Yan P."/>
        </authorList>
    </citation>
    <scope>NUCLEOTIDE SEQUENCE [LARGE SCALE GENOMIC DNA]</scope>
    <source>
        <strain evidence="7 8">R12B</strain>
    </source>
</reference>
<sequence length="610" mass="67369">MARAPLLQLSDISLTFGGAPIFDDLSLVVQPGDRVALVGRNGSGKSTLMKVIAGLVEPDRGTRVLHPDASVGYMEQEPDMAGFDSLGAFAADDLDVAEHYRIEMAAEGLKFDPDRPVATASGGERRRAALAKLMAQAPDLMLLDEPTNHLDIEAIGWLEQQLRETRAGYILISHDRAFLRALTRATLWIDRGATRRQEKGFEDFEAWRDKVWEEEDQARHKLNRKIAEEARWAVEGISARRKRNQGRVRNLQALRAERASQIKRQGTAAMALSSGPQSGRKVIEALGISKSFEGAPIVRDFSLTIQRKDRVAFIGPNGVGKTTLLNLLMKSLEPDTGEVRHGTNLVPVVFDQARAQLDPDMTLWDSLTGDPDMRVSGQADQVMVRGTPRHVVGYLKDFLFDERQVRAPVRSLSGGEKARLLLAKLMARDSNLLVLDEPTNDLDIETLDLLQELLDDYEGTVLLVSHDRDFLDRVATTTVAMEGRGRQTVYAGGWTDYMAQRATPDAPADHKPGKPSSTAATTAKPAEPAKPRKPKLSFKDQHRLDTLPEEIARLEAEIAKLEGLLSDPDLFTREPVKFAKATEGLSTRQTALAQAEEEWLTLAEKAENAG</sequence>
<dbReference type="OrthoDB" id="9808609at2"/>
<comment type="caution">
    <text evidence="7">The sequence shown here is derived from an EMBL/GenBank/DDBJ whole genome shotgun (WGS) entry which is preliminary data.</text>
</comment>
<dbReference type="PATRIC" id="fig|1641875.4.peg.1325"/>
<accession>A0A0T5NZS9</accession>
<dbReference type="STRING" id="1641875.XM53_01185"/>
<protein>
    <submittedName>
        <fullName evidence="7">Elongation factor 3</fullName>
    </submittedName>
</protein>
<gene>
    <name evidence="7" type="ORF">XM53_01185</name>
</gene>
<feature type="compositionally biased region" description="Low complexity" evidence="5">
    <location>
        <begin position="514"/>
        <end position="526"/>
    </location>
</feature>
<organism evidence="7 8">
    <name type="scientific">Roseovarius atlanticus</name>
    <dbReference type="NCBI Taxonomy" id="1641875"/>
    <lineage>
        <taxon>Bacteria</taxon>
        <taxon>Pseudomonadati</taxon>
        <taxon>Pseudomonadota</taxon>
        <taxon>Alphaproteobacteria</taxon>
        <taxon>Rhodobacterales</taxon>
        <taxon>Roseobacteraceae</taxon>
        <taxon>Roseovarius</taxon>
    </lineage>
</organism>
<feature type="domain" description="ABC transporter" evidence="6">
    <location>
        <begin position="283"/>
        <end position="510"/>
    </location>
</feature>
<keyword evidence="7" id="KW-0251">Elongation factor</keyword>
<dbReference type="FunFam" id="3.40.50.300:FF:000309">
    <property type="entry name" value="ABC transporter ATP-binding protein"/>
    <property type="match status" value="1"/>
</dbReference>
<dbReference type="InterPro" id="IPR027417">
    <property type="entry name" value="P-loop_NTPase"/>
</dbReference>
<dbReference type="PROSITE" id="PS00211">
    <property type="entry name" value="ABC_TRANSPORTER_1"/>
    <property type="match status" value="1"/>
</dbReference>
<dbReference type="InterPro" id="IPR003439">
    <property type="entry name" value="ABC_transporter-like_ATP-bd"/>
</dbReference>
<dbReference type="SUPFAM" id="SSF52540">
    <property type="entry name" value="P-loop containing nucleoside triphosphate hydrolases"/>
    <property type="match status" value="2"/>
</dbReference>
<dbReference type="Gene3D" id="1.10.287.380">
    <property type="entry name" value="Valyl-tRNA synthetase, C-terminal domain"/>
    <property type="match status" value="1"/>
</dbReference>
<dbReference type="InterPro" id="IPR051309">
    <property type="entry name" value="ABCF_ATPase"/>
</dbReference>
<dbReference type="CDD" id="cd03221">
    <property type="entry name" value="ABCF_EF-3"/>
    <property type="match status" value="2"/>
</dbReference>
<evidence type="ECO:0000256" key="3">
    <source>
        <dbReference type="ARBA" id="ARBA00049360"/>
    </source>
</evidence>
<evidence type="ECO:0000256" key="5">
    <source>
        <dbReference type="SAM" id="MobiDB-lite"/>
    </source>
</evidence>
<dbReference type="AlphaFoldDB" id="A0A0T5NZS9"/>
<dbReference type="InterPro" id="IPR003593">
    <property type="entry name" value="AAA+_ATPase"/>
</dbReference>
<evidence type="ECO:0000256" key="2">
    <source>
        <dbReference type="ARBA" id="ARBA00022840"/>
    </source>
</evidence>
<feature type="region of interest" description="Disordered" evidence="5">
    <location>
        <begin position="503"/>
        <end position="542"/>
    </location>
</feature>
<name>A0A0T5NZS9_9RHOB</name>
<feature type="domain" description="ABC transporter" evidence="6">
    <location>
        <begin position="7"/>
        <end position="216"/>
    </location>
</feature>
<dbReference type="PANTHER" id="PTHR42855">
    <property type="entry name" value="ABC TRANSPORTER ATP-BINDING SUBUNIT"/>
    <property type="match status" value="1"/>
</dbReference>
<keyword evidence="7" id="KW-0648">Protein biosynthesis</keyword>
<dbReference type="PANTHER" id="PTHR42855:SF1">
    <property type="entry name" value="ABC TRANSPORTER DOMAIN-CONTAINING PROTEIN"/>
    <property type="match status" value="1"/>
</dbReference>
<dbReference type="Pfam" id="PF00005">
    <property type="entry name" value="ABC_tran"/>
    <property type="match status" value="2"/>
</dbReference>
<dbReference type="Pfam" id="PF16326">
    <property type="entry name" value="ABC_tran_CTD"/>
    <property type="match status" value="1"/>
</dbReference>
<dbReference type="InterPro" id="IPR032524">
    <property type="entry name" value="ABC_tran_C"/>
</dbReference>
<dbReference type="RefSeq" id="WP_057789457.1">
    <property type="nucleotide sequence ID" value="NZ_LAXJ01000002.1"/>
</dbReference>
<evidence type="ECO:0000256" key="4">
    <source>
        <dbReference type="ARBA" id="ARBA00061478"/>
    </source>
</evidence>
<dbReference type="GO" id="GO:0016887">
    <property type="term" value="F:ATP hydrolysis activity"/>
    <property type="evidence" value="ECO:0007669"/>
    <property type="project" value="InterPro"/>
</dbReference>
<dbReference type="GO" id="GO:0003677">
    <property type="term" value="F:DNA binding"/>
    <property type="evidence" value="ECO:0007669"/>
    <property type="project" value="InterPro"/>
</dbReference>
<comment type="similarity">
    <text evidence="4">Belongs to the ABC transporter superfamily. ABCF family. Uup subfamily.</text>
</comment>